<name>A0A4D6L5F3_VIGUN</name>
<evidence type="ECO:0000313" key="2">
    <source>
        <dbReference type="EMBL" id="QCD83762.1"/>
    </source>
</evidence>
<feature type="compositionally biased region" description="Polar residues" evidence="1">
    <location>
        <begin position="1"/>
        <end position="13"/>
    </location>
</feature>
<evidence type="ECO:0000313" key="3">
    <source>
        <dbReference type="Proteomes" id="UP000501690"/>
    </source>
</evidence>
<accession>A0A4D6L5F3</accession>
<reference evidence="2 3" key="1">
    <citation type="submission" date="2019-04" db="EMBL/GenBank/DDBJ databases">
        <title>An improved genome assembly and genetic linkage map for asparagus bean, Vigna unguiculata ssp. sesquipedialis.</title>
        <authorList>
            <person name="Xia Q."/>
            <person name="Zhang R."/>
            <person name="Dong Y."/>
        </authorList>
    </citation>
    <scope>NUCLEOTIDE SEQUENCE [LARGE SCALE GENOMIC DNA]</scope>
    <source>
        <tissue evidence="2">Leaf</tissue>
    </source>
</reference>
<evidence type="ECO:0000256" key="1">
    <source>
        <dbReference type="SAM" id="MobiDB-lite"/>
    </source>
</evidence>
<dbReference type="Proteomes" id="UP000501690">
    <property type="component" value="Linkage Group LG2"/>
</dbReference>
<protein>
    <submittedName>
        <fullName evidence="2">Uncharacterized protein</fullName>
    </submittedName>
</protein>
<dbReference type="EMBL" id="CP039346">
    <property type="protein sequence ID" value="QCD83762.1"/>
    <property type="molecule type" value="Genomic_DNA"/>
</dbReference>
<feature type="region of interest" description="Disordered" evidence="1">
    <location>
        <begin position="1"/>
        <end position="31"/>
    </location>
</feature>
<organism evidence="2 3">
    <name type="scientific">Vigna unguiculata</name>
    <name type="common">Cowpea</name>
    <dbReference type="NCBI Taxonomy" id="3917"/>
    <lineage>
        <taxon>Eukaryota</taxon>
        <taxon>Viridiplantae</taxon>
        <taxon>Streptophyta</taxon>
        <taxon>Embryophyta</taxon>
        <taxon>Tracheophyta</taxon>
        <taxon>Spermatophyta</taxon>
        <taxon>Magnoliopsida</taxon>
        <taxon>eudicotyledons</taxon>
        <taxon>Gunneridae</taxon>
        <taxon>Pentapetalae</taxon>
        <taxon>rosids</taxon>
        <taxon>fabids</taxon>
        <taxon>Fabales</taxon>
        <taxon>Fabaceae</taxon>
        <taxon>Papilionoideae</taxon>
        <taxon>50 kb inversion clade</taxon>
        <taxon>NPAAA clade</taxon>
        <taxon>indigoferoid/millettioid clade</taxon>
        <taxon>Phaseoleae</taxon>
        <taxon>Vigna</taxon>
    </lineage>
</organism>
<keyword evidence="3" id="KW-1185">Reference proteome</keyword>
<proteinExistence type="predicted"/>
<dbReference type="AlphaFoldDB" id="A0A4D6L5F3"/>
<gene>
    <name evidence="2" type="ORF">DEO72_LG2g4109</name>
</gene>
<sequence>MSSQKKSIQNVLAPTTRPPPKSKPPTTGTKLPTVQQRFYHRTWDQNISTHRGADNGVIGPLSPSLGRISSFPLDLDWGLSLECSITFEFDAMLGLVAAVSFPIWWTSAARLSETIFVQQWIEFGWAATSFKIMLCIPWGYMSQMTYIFQNSWLNSLQPREDDVIQDNVIPSHCWKVVARLAVMIQCPTGTVPGDMFLGPGYVAFGNTWREPTFILKHSSGMCGKEVTTYLARDTSGIALIIFQVRGVYKIHSSLILEKHRNSKWSGNTSLS</sequence>